<dbReference type="PANTHER" id="PTHR46082">
    <property type="entry name" value="ATP/GTP-BINDING PROTEIN-RELATED"/>
    <property type="match status" value="1"/>
</dbReference>
<dbReference type="Proteomes" id="UP000054771">
    <property type="component" value="Unassembled WGS sequence"/>
</dbReference>
<dbReference type="OMA" id="TWDEVNW"/>
<dbReference type="EMBL" id="CDMC01000027">
    <property type="protein sequence ID" value="CEL11498.1"/>
    <property type="molecule type" value="Genomic_DNA"/>
</dbReference>
<dbReference type="Pfam" id="PF24476">
    <property type="entry name" value="DUF7580"/>
    <property type="match status" value="1"/>
</dbReference>
<dbReference type="InterPro" id="IPR035994">
    <property type="entry name" value="Nucleoside_phosphorylase_sf"/>
</dbReference>
<evidence type="ECO:0000256" key="1">
    <source>
        <dbReference type="SAM" id="MobiDB-lite"/>
    </source>
</evidence>
<sequence length="1005" mass="111394">MQLRRGKSRDCQQSTSSQLRSSHTAIIVLIDIEEQMQLQYLITSPDGTQHLDLVEVVADVSVAIRAALKKSPPLYRGLGPSLASLVVEIGSLDFDQQSATARKLRQQLVAVADSLDAALHSDNVRAKYHQLTGSKTKSGLRFSLFQSWMANPQNESYADKWKDFPYPTLGMLSELVESQAREGFHLGDILSDDRVVIDRLKKQVKDWNRLVDLVYDGGLDENADNATDHNELTSFVKESAFWGEDSIRRLSCTLHDVLHYNWPCPVEDHEHNGLLGHCSSAKLRLDPGWSCRGLDPRDASFFVLLTGSEIMQECRVCLGSPCTVGETGTLVCQVNHEDSRLMCLQLAKDENNVLWPLPLGQPPEALQPDERYIEQSLGTLLDVVKPTYAAKRVLGVILARSFLHLLGGPWIPRSFCIDDISLFCHLKGDKPYPMFDRVFLSTNFATFHRSGVEVKQQRSSFSVHPFPPILALGIILTEIELGDDLTQLYSDPAVARLKSRPYELAKCLLRECQRGFHESGLLRAVKFCIERESFLRFANTSIDALFSNQEFVNAFYRGAVRPLEQDLVAGAKWTWEEVKWLERAKFDDEGVCRIITDSPAKTRKGTLLNGDQRQERPTAGVAPHSQGLSRLTSLAEHDSPPALAFEPPCLPSSCVQPLTSWNKCTESAPLLSETPPLPSSKDDFEVAIICALPLEANAVLSLFDHLWDTDSPLTGRDAADPNSYSMGVMEGRNVVLAHQPGMGKATAASVASFCAASFRNVKLALLVGVCGGIPLKKPKTEILLGDVIISRAVMQYDFGRQFSDKFRRKIDIENSLGRPNARIASLLAKLETQVHRRKLQEKISQHLSGIDHLVRYPGEREDTLFPPAYRHKHQHFASCETCANCTTPTASTCDAALESTCADLGCDDAQLVQRTRQNKRHAPSVHIGVIASGDSVIKSGIHRDAISKETGVIGFEMEGAGVWDTIPCVIIKGVCDYADSHKNKLWQDYAAATAAACAKAFVRQW</sequence>
<protein>
    <submittedName>
        <fullName evidence="4">Uncharacterized protein</fullName>
    </submittedName>
</protein>
<evidence type="ECO:0000313" key="5">
    <source>
        <dbReference type="Proteomes" id="UP000054771"/>
    </source>
</evidence>
<feature type="domain" description="Nucleoside phosphorylase" evidence="2">
    <location>
        <begin position="686"/>
        <end position="801"/>
    </location>
</feature>
<name>A0A0U5CK71_ASPCI</name>
<dbReference type="InterPro" id="IPR056002">
    <property type="entry name" value="DUF7580"/>
</dbReference>
<feature type="region of interest" description="Disordered" evidence="1">
    <location>
        <begin position="603"/>
        <end position="626"/>
    </location>
</feature>
<dbReference type="GO" id="GO:0003824">
    <property type="term" value="F:catalytic activity"/>
    <property type="evidence" value="ECO:0007669"/>
    <property type="project" value="InterPro"/>
</dbReference>
<keyword evidence="5" id="KW-1185">Reference proteome</keyword>
<organism evidence="4 5">
    <name type="scientific">Aspergillus calidoustus</name>
    <dbReference type="NCBI Taxonomy" id="454130"/>
    <lineage>
        <taxon>Eukaryota</taxon>
        <taxon>Fungi</taxon>
        <taxon>Dikarya</taxon>
        <taxon>Ascomycota</taxon>
        <taxon>Pezizomycotina</taxon>
        <taxon>Eurotiomycetes</taxon>
        <taxon>Eurotiomycetidae</taxon>
        <taxon>Eurotiales</taxon>
        <taxon>Aspergillaceae</taxon>
        <taxon>Aspergillus</taxon>
        <taxon>Aspergillus subgen. Nidulantes</taxon>
    </lineage>
</organism>
<evidence type="ECO:0000313" key="4">
    <source>
        <dbReference type="EMBL" id="CEL11498.1"/>
    </source>
</evidence>
<dbReference type="Gene3D" id="3.40.50.1580">
    <property type="entry name" value="Nucleoside phosphorylase domain"/>
    <property type="match status" value="1"/>
</dbReference>
<dbReference type="InterPro" id="IPR053137">
    <property type="entry name" value="NLR-like"/>
</dbReference>
<dbReference type="InterPro" id="IPR000845">
    <property type="entry name" value="Nucleoside_phosphorylase_d"/>
</dbReference>
<dbReference type="PANTHER" id="PTHR46082:SF6">
    <property type="entry name" value="AAA+ ATPASE DOMAIN-CONTAINING PROTEIN-RELATED"/>
    <property type="match status" value="1"/>
</dbReference>
<evidence type="ECO:0000259" key="2">
    <source>
        <dbReference type="Pfam" id="PF01048"/>
    </source>
</evidence>
<dbReference type="AlphaFoldDB" id="A0A0U5CK71"/>
<dbReference type="STRING" id="454130.A0A0U5CK71"/>
<reference evidence="5" key="1">
    <citation type="journal article" date="2016" name="Genome Announc.">
        <title>Draft genome sequences of fungus Aspergillus calidoustus.</title>
        <authorList>
            <person name="Horn F."/>
            <person name="Linde J."/>
            <person name="Mattern D.J."/>
            <person name="Walther G."/>
            <person name="Guthke R."/>
            <person name="Scherlach K."/>
            <person name="Martin K."/>
            <person name="Brakhage A.A."/>
            <person name="Petzke L."/>
            <person name="Valiante V."/>
        </authorList>
    </citation>
    <scope>NUCLEOTIDE SEQUENCE [LARGE SCALE GENOMIC DNA]</scope>
    <source>
        <strain evidence="5">SF006504</strain>
    </source>
</reference>
<accession>A0A0U5CK71</accession>
<gene>
    <name evidence="4" type="ORF">ASPCAL14600</name>
</gene>
<dbReference type="Pfam" id="PF01048">
    <property type="entry name" value="PNP_UDP_1"/>
    <property type="match status" value="1"/>
</dbReference>
<feature type="domain" description="DUF7580" evidence="3">
    <location>
        <begin position="370"/>
        <end position="568"/>
    </location>
</feature>
<dbReference type="GO" id="GO:0009116">
    <property type="term" value="P:nucleoside metabolic process"/>
    <property type="evidence" value="ECO:0007669"/>
    <property type="project" value="InterPro"/>
</dbReference>
<dbReference type="SUPFAM" id="SSF53167">
    <property type="entry name" value="Purine and uridine phosphorylases"/>
    <property type="match status" value="1"/>
</dbReference>
<proteinExistence type="predicted"/>
<dbReference type="OrthoDB" id="20872at2759"/>
<evidence type="ECO:0000259" key="3">
    <source>
        <dbReference type="Pfam" id="PF24476"/>
    </source>
</evidence>